<gene>
    <name evidence="2" type="ordered locus">Swit_0868</name>
</gene>
<evidence type="ECO:0000313" key="3">
    <source>
        <dbReference type="Proteomes" id="UP000001989"/>
    </source>
</evidence>
<dbReference type="KEGG" id="swi:Swit_0868"/>
<feature type="region of interest" description="Disordered" evidence="1">
    <location>
        <begin position="150"/>
        <end position="182"/>
    </location>
</feature>
<organism evidence="2 3">
    <name type="scientific">Rhizorhabdus wittichii (strain DSM 6014 / CCUG 31198 / JCM 15750 / NBRC 105917 / EY 4224 / RW1)</name>
    <name type="common">Sphingomonas wittichii</name>
    <dbReference type="NCBI Taxonomy" id="392499"/>
    <lineage>
        <taxon>Bacteria</taxon>
        <taxon>Pseudomonadati</taxon>
        <taxon>Pseudomonadota</taxon>
        <taxon>Alphaproteobacteria</taxon>
        <taxon>Sphingomonadales</taxon>
        <taxon>Sphingomonadaceae</taxon>
        <taxon>Rhizorhabdus</taxon>
    </lineage>
</organism>
<feature type="compositionally biased region" description="Basic residues" evidence="1">
    <location>
        <begin position="275"/>
        <end position="284"/>
    </location>
</feature>
<evidence type="ECO:0000256" key="1">
    <source>
        <dbReference type="SAM" id="MobiDB-lite"/>
    </source>
</evidence>
<evidence type="ECO:0000313" key="2">
    <source>
        <dbReference type="EMBL" id="ABQ67235.1"/>
    </source>
</evidence>
<feature type="compositionally biased region" description="Low complexity" evidence="1">
    <location>
        <begin position="21"/>
        <end position="31"/>
    </location>
</feature>
<proteinExistence type="predicted"/>
<dbReference type="Proteomes" id="UP000001989">
    <property type="component" value="Chromosome"/>
</dbReference>
<feature type="compositionally biased region" description="Basic residues" evidence="1">
    <location>
        <begin position="32"/>
        <end position="42"/>
    </location>
</feature>
<reference evidence="2 3" key="1">
    <citation type="journal article" date="2010" name="J. Bacteriol.">
        <title>Genome sequence of the dioxin-mineralizing bacterium Sphingomonas wittichii RW1.</title>
        <authorList>
            <person name="Miller T.R."/>
            <person name="Delcher A.L."/>
            <person name="Salzberg S.L."/>
            <person name="Saunders E."/>
            <person name="Detter J.C."/>
            <person name="Halden R.U."/>
        </authorList>
    </citation>
    <scope>NUCLEOTIDE SEQUENCE [LARGE SCALE GENOMIC DNA]</scope>
    <source>
        <strain evidence="3">DSM 6014 / CCUG 31198 / JCM 15750 / NBRC 105917 / EY 4224 / RW1</strain>
    </source>
</reference>
<accession>A0A9J9LCW0</accession>
<keyword evidence="3" id="KW-1185">Reference proteome</keyword>
<dbReference type="EMBL" id="CP000699">
    <property type="protein sequence ID" value="ABQ67235.1"/>
    <property type="molecule type" value="Genomic_DNA"/>
</dbReference>
<feature type="region of interest" description="Disordered" evidence="1">
    <location>
        <begin position="257"/>
        <end position="290"/>
    </location>
</feature>
<feature type="region of interest" description="Disordered" evidence="1">
    <location>
        <begin position="1"/>
        <end position="71"/>
    </location>
</feature>
<dbReference type="AlphaFoldDB" id="A0A9J9LCW0"/>
<protein>
    <submittedName>
        <fullName evidence="2">Uncharacterized protein</fullName>
    </submittedName>
</protein>
<sequence length="330" mass="35771">MSPTRSASRASRRHARRARELPAARGAAPARAARRWSRHSRRAPAGPARRTVGYRSIGKASPVHGGSGRRRKPLGGLAFVLSATAAVADQTNDGGADRHHRLAGRVELDRHRRRSVERIEKGMACRQRGADRAAAVGRIAGIHHQRDLADADRLPVETAGRSGADGDDLDRPRGAGAGERIAPLPARPAVDRAGAIAQPGDIIPGVGTAGIDRRVDGRSIGRRLDDDRRRRIGHRRGGRVGRRRHRGGLRLRRRGRGLRRGQEQPGDAIAARGQRDRRQHHRQAHAQARPLPHQCGRRIADRALHVHSALNAAASIATGFTLALSLTEMS</sequence>
<name>A0A9J9LCW0_RHIWR</name>